<dbReference type="InterPro" id="IPR000014">
    <property type="entry name" value="PAS"/>
</dbReference>
<dbReference type="GO" id="GO:0000160">
    <property type="term" value="P:phosphorelay signal transduction system"/>
    <property type="evidence" value="ECO:0007669"/>
    <property type="project" value="UniProtKB-KW"/>
</dbReference>
<dbReference type="CDD" id="cd00130">
    <property type="entry name" value="PAS"/>
    <property type="match status" value="1"/>
</dbReference>
<dbReference type="Gene3D" id="3.30.565.10">
    <property type="entry name" value="Histidine kinase-like ATPase, C-terminal domain"/>
    <property type="match status" value="1"/>
</dbReference>
<organism evidence="19 20">
    <name type="scientific">Eiseniibacteriota bacterium</name>
    <dbReference type="NCBI Taxonomy" id="2212470"/>
    <lineage>
        <taxon>Bacteria</taxon>
        <taxon>Candidatus Eiseniibacteriota</taxon>
    </lineage>
</organism>
<dbReference type="SUPFAM" id="SSF55785">
    <property type="entry name" value="PYP-like sensor domain (PAS domain)"/>
    <property type="match status" value="1"/>
</dbReference>
<evidence type="ECO:0000259" key="17">
    <source>
        <dbReference type="PROSITE" id="PS50112"/>
    </source>
</evidence>
<name>A0A948S0H9_UNCEI</name>
<dbReference type="GO" id="GO:0005886">
    <property type="term" value="C:plasma membrane"/>
    <property type="evidence" value="ECO:0007669"/>
    <property type="project" value="UniProtKB-SubCell"/>
</dbReference>
<dbReference type="Gene3D" id="6.10.340.10">
    <property type="match status" value="1"/>
</dbReference>
<evidence type="ECO:0000256" key="14">
    <source>
        <dbReference type="SAM" id="Coils"/>
    </source>
</evidence>
<dbReference type="PRINTS" id="PR00344">
    <property type="entry name" value="BCTRLSENSOR"/>
</dbReference>
<proteinExistence type="predicted"/>
<dbReference type="AlphaFoldDB" id="A0A948S0H9"/>
<dbReference type="InterPro" id="IPR004358">
    <property type="entry name" value="Sig_transdc_His_kin-like_C"/>
</dbReference>
<dbReference type="Pfam" id="PF02518">
    <property type="entry name" value="HATPase_c"/>
    <property type="match status" value="1"/>
</dbReference>
<dbReference type="Gene3D" id="1.10.287.130">
    <property type="match status" value="1"/>
</dbReference>
<dbReference type="GO" id="GO:0006355">
    <property type="term" value="P:regulation of DNA-templated transcription"/>
    <property type="evidence" value="ECO:0007669"/>
    <property type="project" value="InterPro"/>
</dbReference>
<feature type="domain" description="PAS" evidence="17">
    <location>
        <begin position="287"/>
        <end position="359"/>
    </location>
</feature>
<dbReference type="EMBL" id="JAHJDP010000109">
    <property type="protein sequence ID" value="MBU2693032.1"/>
    <property type="molecule type" value="Genomic_DNA"/>
</dbReference>
<dbReference type="PROSITE" id="PS50109">
    <property type="entry name" value="HIS_KIN"/>
    <property type="match status" value="1"/>
</dbReference>
<dbReference type="Gene3D" id="3.30.450.20">
    <property type="entry name" value="PAS domain"/>
    <property type="match status" value="2"/>
</dbReference>
<dbReference type="InterPro" id="IPR033463">
    <property type="entry name" value="sCache_3"/>
</dbReference>
<reference evidence="19" key="1">
    <citation type="submission" date="2021-05" db="EMBL/GenBank/DDBJ databases">
        <title>Energy efficiency and biological interactions define the core microbiome of deep oligotrophic groundwater.</title>
        <authorList>
            <person name="Mehrshad M."/>
            <person name="Lopez-Fernandez M."/>
            <person name="Bell E."/>
            <person name="Bernier-Latmani R."/>
            <person name="Bertilsson S."/>
            <person name="Dopson M."/>
        </authorList>
    </citation>
    <scope>NUCLEOTIDE SEQUENCE</scope>
    <source>
        <strain evidence="19">Modern_marine.mb.64</strain>
    </source>
</reference>
<evidence type="ECO:0000313" key="19">
    <source>
        <dbReference type="EMBL" id="MBU2693032.1"/>
    </source>
</evidence>
<keyword evidence="7 15" id="KW-0812">Transmembrane</keyword>
<sequence>MSALNGTSRSFVPLNRRFTMAFAMVILGLVGLMALLIEFQHRSTIRSESRARTMAIARSIAGSAATSLVAYDYIALQQIADGAHRQDPLILYVIIHDKEGRVAGHSTHPESVGRLLQDSRSIRARATTEPLIQEGKGEIKESSASILEVDLPVRPDGPAGVRWGTVRVGLSLESFHREIAFVRRLLIAQALLGLLLGVFAGHILSRRITRPIKKLVEASRNLAEGRWDSTLKIETGDEIGILATAFSEAAGKLTQKEKELLDAQDELQKLNAGLEETVSLRTEELMASRKLYQLLVENAPDSFVLVQDEKIIFANKAFEELFGPWERDTPVHAKPIADVFHPSRRGEMSGVLKKALQSDEAFLSETQGVSASGAPLELEIRGRKVSYQNETALEFILVDITNRRRLLRQLVQSERLRAMGEVTTMVAHNFNNVLAIMLARSQFLRMRIKEESLQKSLIAIEQAAQKGAEIVRRIQEFYGEEVDLKFTEISVNTTLRDVVVFVENYWQVSRGESWHSIQVELDLQPTPFVWGAEPLLQDAFKRILLNSAEAMPEGGQIRIHSGAVNDQVIIRIQDNGSGMPPEVLRRAFDPFFTTKGSRLRGLGLPAAMGVVQRHRGRLELQSEPNQGTLVVITLPAARLHQNLVGRTNEPPAADSSNAA</sequence>
<dbReference type="InterPro" id="IPR035965">
    <property type="entry name" value="PAS-like_dom_sf"/>
</dbReference>
<dbReference type="InterPro" id="IPR013767">
    <property type="entry name" value="PAS_fold"/>
</dbReference>
<keyword evidence="8" id="KW-0547">Nucleotide-binding</keyword>
<dbReference type="Proteomes" id="UP000777784">
    <property type="component" value="Unassembled WGS sequence"/>
</dbReference>
<feature type="transmembrane region" description="Helical" evidence="15">
    <location>
        <begin position="185"/>
        <end position="204"/>
    </location>
</feature>
<evidence type="ECO:0000256" key="9">
    <source>
        <dbReference type="ARBA" id="ARBA00022777"/>
    </source>
</evidence>
<dbReference type="InterPro" id="IPR003660">
    <property type="entry name" value="HAMP_dom"/>
</dbReference>
<evidence type="ECO:0000256" key="5">
    <source>
        <dbReference type="ARBA" id="ARBA00022553"/>
    </source>
</evidence>
<dbReference type="SMART" id="SM00091">
    <property type="entry name" value="PAS"/>
    <property type="match status" value="1"/>
</dbReference>
<dbReference type="SUPFAM" id="SSF55874">
    <property type="entry name" value="ATPase domain of HSP90 chaperone/DNA topoisomerase II/histidine kinase"/>
    <property type="match status" value="1"/>
</dbReference>
<dbReference type="SUPFAM" id="SSF103190">
    <property type="entry name" value="Sensory domain-like"/>
    <property type="match status" value="1"/>
</dbReference>
<dbReference type="PROSITE" id="PS50112">
    <property type="entry name" value="PAS"/>
    <property type="match status" value="1"/>
</dbReference>
<dbReference type="InterPro" id="IPR003594">
    <property type="entry name" value="HATPase_dom"/>
</dbReference>
<keyword evidence="13 15" id="KW-0472">Membrane</keyword>
<evidence type="ECO:0000256" key="12">
    <source>
        <dbReference type="ARBA" id="ARBA00023012"/>
    </source>
</evidence>
<dbReference type="InterPro" id="IPR029151">
    <property type="entry name" value="Sensor-like_sf"/>
</dbReference>
<dbReference type="GO" id="GO:0005524">
    <property type="term" value="F:ATP binding"/>
    <property type="evidence" value="ECO:0007669"/>
    <property type="project" value="UniProtKB-KW"/>
</dbReference>
<evidence type="ECO:0000256" key="3">
    <source>
        <dbReference type="ARBA" id="ARBA00012438"/>
    </source>
</evidence>
<dbReference type="SMART" id="SM00387">
    <property type="entry name" value="HATPase_c"/>
    <property type="match status" value="1"/>
</dbReference>
<evidence type="ECO:0000259" key="18">
    <source>
        <dbReference type="PROSITE" id="PS50885"/>
    </source>
</evidence>
<gene>
    <name evidence="19" type="ORF">KJ970_19120</name>
</gene>
<comment type="catalytic activity">
    <reaction evidence="1">
        <text>ATP + protein L-histidine = ADP + protein N-phospho-L-histidine.</text>
        <dbReference type="EC" id="2.7.13.3"/>
    </reaction>
</comment>
<evidence type="ECO:0000256" key="6">
    <source>
        <dbReference type="ARBA" id="ARBA00022679"/>
    </source>
</evidence>
<evidence type="ECO:0000256" key="13">
    <source>
        <dbReference type="ARBA" id="ARBA00023136"/>
    </source>
</evidence>
<evidence type="ECO:0000256" key="8">
    <source>
        <dbReference type="ARBA" id="ARBA00022741"/>
    </source>
</evidence>
<evidence type="ECO:0000256" key="1">
    <source>
        <dbReference type="ARBA" id="ARBA00000085"/>
    </source>
</evidence>
<dbReference type="GO" id="GO:0004673">
    <property type="term" value="F:protein histidine kinase activity"/>
    <property type="evidence" value="ECO:0007669"/>
    <property type="project" value="UniProtKB-EC"/>
</dbReference>
<evidence type="ECO:0000256" key="2">
    <source>
        <dbReference type="ARBA" id="ARBA00004651"/>
    </source>
</evidence>
<dbReference type="NCBIfam" id="TIGR00229">
    <property type="entry name" value="sensory_box"/>
    <property type="match status" value="1"/>
</dbReference>
<keyword evidence="11 15" id="KW-1133">Transmembrane helix</keyword>
<dbReference type="SMART" id="SM00304">
    <property type="entry name" value="HAMP"/>
    <property type="match status" value="1"/>
</dbReference>
<evidence type="ECO:0000256" key="15">
    <source>
        <dbReference type="SAM" id="Phobius"/>
    </source>
</evidence>
<feature type="domain" description="Histidine kinase" evidence="16">
    <location>
        <begin position="425"/>
        <end position="638"/>
    </location>
</feature>
<accession>A0A948S0H9</accession>
<dbReference type="EC" id="2.7.13.3" evidence="3"/>
<evidence type="ECO:0000256" key="7">
    <source>
        <dbReference type="ARBA" id="ARBA00022692"/>
    </source>
</evidence>
<feature type="coiled-coil region" evidence="14">
    <location>
        <begin position="246"/>
        <end position="277"/>
    </location>
</feature>
<evidence type="ECO:0000256" key="4">
    <source>
        <dbReference type="ARBA" id="ARBA00022475"/>
    </source>
</evidence>
<feature type="domain" description="HAMP" evidence="18">
    <location>
        <begin position="206"/>
        <end position="258"/>
    </location>
</feature>
<dbReference type="Pfam" id="PF00672">
    <property type="entry name" value="HAMP"/>
    <property type="match status" value="1"/>
</dbReference>
<dbReference type="CDD" id="cd06225">
    <property type="entry name" value="HAMP"/>
    <property type="match status" value="1"/>
</dbReference>
<keyword evidence="12" id="KW-0902">Two-component regulatory system</keyword>
<comment type="subcellular location">
    <subcellularLocation>
        <location evidence="2">Cell membrane</location>
        <topology evidence="2">Multi-pass membrane protein</topology>
    </subcellularLocation>
</comment>
<evidence type="ECO:0000256" key="10">
    <source>
        <dbReference type="ARBA" id="ARBA00022840"/>
    </source>
</evidence>
<dbReference type="PANTHER" id="PTHR43065:SF42">
    <property type="entry name" value="TWO-COMPONENT SENSOR PPRA"/>
    <property type="match status" value="1"/>
</dbReference>
<dbReference type="InterPro" id="IPR036890">
    <property type="entry name" value="HATPase_C_sf"/>
</dbReference>
<comment type="caution">
    <text evidence="19">The sequence shown here is derived from an EMBL/GenBank/DDBJ whole genome shotgun (WGS) entry which is preliminary data.</text>
</comment>
<dbReference type="SUPFAM" id="SSF158472">
    <property type="entry name" value="HAMP domain-like"/>
    <property type="match status" value="1"/>
</dbReference>
<dbReference type="Pfam" id="PF00989">
    <property type="entry name" value="PAS"/>
    <property type="match status" value="1"/>
</dbReference>
<keyword evidence="6" id="KW-0808">Transferase</keyword>
<evidence type="ECO:0000313" key="20">
    <source>
        <dbReference type="Proteomes" id="UP000777784"/>
    </source>
</evidence>
<keyword evidence="9" id="KW-0418">Kinase</keyword>
<keyword evidence="10" id="KW-0067">ATP-binding</keyword>
<evidence type="ECO:0000256" key="11">
    <source>
        <dbReference type="ARBA" id="ARBA00022989"/>
    </source>
</evidence>
<dbReference type="Pfam" id="PF17203">
    <property type="entry name" value="sCache_3_2"/>
    <property type="match status" value="1"/>
</dbReference>
<keyword evidence="4" id="KW-1003">Cell membrane</keyword>
<keyword evidence="14" id="KW-0175">Coiled coil</keyword>
<protein>
    <recommendedName>
        <fullName evidence="3">histidine kinase</fullName>
        <ecNumber evidence="3">2.7.13.3</ecNumber>
    </recommendedName>
</protein>
<dbReference type="PANTHER" id="PTHR43065">
    <property type="entry name" value="SENSOR HISTIDINE KINASE"/>
    <property type="match status" value="1"/>
</dbReference>
<dbReference type="PROSITE" id="PS50885">
    <property type="entry name" value="HAMP"/>
    <property type="match status" value="1"/>
</dbReference>
<evidence type="ECO:0000259" key="16">
    <source>
        <dbReference type="PROSITE" id="PS50109"/>
    </source>
</evidence>
<dbReference type="InterPro" id="IPR005467">
    <property type="entry name" value="His_kinase_dom"/>
</dbReference>
<keyword evidence="5" id="KW-0597">Phosphoprotein</keyword>
<feature type="transmembrane region" description="Helical" evidence="15">
    <location>
        <begin position="20"/>
        <end position="39"/>
    </location>
</feature>